<name>A0A8C2HME7_CYPCA</name>
<dbReference type="GO" id="GO:0032040">
    <property type="term" value="C:small-subunit processome"/>
    <property type="evidence" value="ECO:0007669"/>
    <property type="project" value="TreeGrafter"/>
</dbReference>
<dbReference type="GO" id="GO:0000462">
    <property type="term" value="P:maturation of SSU-rRNA from tricistronic rRNA transcript (SSU-rRNA, 5.8S rRNA, LSU-rRNA)"/>
    <property type="evidence" value="ECO:0007669"/>
    <property type="project" value="TreeGrafter"/>
</dbReference>
<evidence type="ECO:0000313" key="2">
    <source>
        <dbReference type="Proteomes" id="UP000694701"/>
    </source>
</evidence>
<organism evidence="1 2">
    <name type="scientific">Cyprinus carpio</name>
    <name type="common">Common carp</name>
    <dbReference type="NCBI Taxonomy" id="7962"/>
    <lineage>
        <taxon>Eukaryota</taxon>
        <taxon>Metazoa</taxon>
        <taxon>Chordata</taxon>
        <taxon>Craniata</taxon>
        <taxon>Vertebrata</taxon>
        <taxon>Euteleostomi</taxon>
        <taxon>Actinopterygii</taxon>
        <taxon>Neopterygii</taxon>
        <taxon>Teleostei</taxon>
        <taxon>Ostariophysi</taxon>
        <taxon>Cypriniformes</taxon>
        <taxon>Cyprinidae</taxon>
        <taxon>Cyprininae</taxon>
        <taxon>Cyprinus</taxon>
    </lineage>
</organism>
<protein>
    <submittedName>
        <fullName evidence="1">Ddb1 and cul4 associated factor 13</fullName>
    </submittedName>
</protein>
<dbReference type="PANTHER" id="PTHR22851:SF0">
    <property type="entry name" value="DDB1- AND CUL4-ASSOCIATED FACTOR 13"/>
    <property type="match status" value="1"/>
</dbReference>
<evidence type="ECO:0000313" key="1">
    <source>
        <dbReference type="Ensembl" id="ENSCCRP00020056044.1"/>
    </source>
</evidence>
<dbReference type="AlphaFoldDB" id="A0A8C2HME7"/>
<dbReference type="InterPro" id="IPR051733">
    <property type="entry name" value="WD_repeat_DCAF13/WDSOF1"/>
</dbReference>
<proteinExistence type="predicted"/>
<dbReference type="InterPro" id="IPR036322">
    <property type="entry name" value="WD40_repeat_dom_sf"/>
</dbReference>
<reference evidence="1" key="1">
    <citation type="submission" date="2025-08" db="UniProtKB">
        <authorList>
            <consortium name="Ensembl"/>
        </authorList>
    </citation>
    <scope>IDENTIFICATION</scope>
</reference>
<accession>A0A8C2HME7</accession>
<dbReference type="Proteomes" id="UP000694701">
    <property type="component" value="Unplaced"/>
</dbReference>
<dbReference type="InterPro" id="IPR015943">
    <property type="entry name" value="WD40/YVTN_repeat-like_dom_sf"/>
</dbReference>
<sequence length="174" mass="19756">MKVKVLCRNPDDYVRETTRDIQRVPRNYDPTLHPFEVPREYTRALNATKLERVFAKPFVASLDGHRDGISCITKHAKSLSTIISGACDGEVGDDKTIKQWNWEAPGYGVREEPINTILGKAVFTGIDHHQREGTFVTCGQTVDIWDEQRSSPIRSFSWGVDSFSCVRYNPVEVI</sequence>
<dbReference type="SUPFAM" id="SSF50978">
    <property type="entry name" value="WD40 repeat-like"/>
    <property type="match status" value="1"/>
</dbReference>
<dbReference type="Ensembl" id="ENSCCRT00020061781.1">
    <property type="protein sequence ID" value="ENSCCRP00020056044.1"/>
    <property type="gene ID" value="ENSCCRG00020026466.1"/>
</dbReference>
<dbReference type="PANTHER" id="PTHR22851">
    <property type="entry name" value="U3 SMALL NUCLEOLAR RNA U3 SNORNA ASSOCIATED PROTEIN"/>
    <property type="match status" value="1"/>
</dbReference>
<dbReference type="Gene3D" id="2.130.10.10">
    <property type="entry name" value="YVTN repeat-like/Quinoprotein amine dehydrogenase"/>
    <property type="match status" value="1"/>
</dbReference>